<proteinExistence type="predicted"/>
<evidence type="ECO:0000256" key="1">
    <source>
        <dbReference type="SAM" id="MobiDB-lite"/>
    </source>
</evidence>
<evidence type="ECO:0000313" key="3">
    <source>
        <dbReference type="Proteomes" id="UP000324222"/>
    </source>
</evidence>
<dbReference type="AlphaFoldDB" id="A0A5B7DAH6"/>
<gene>
    <name evidence="2" type="ORF">E2C01_011217</name>
</gene>
<dbReference type="EMBL" id="VSRR010000671">
    <property type="protein sequence ID" value="MPC18338.1"/>
    <property type="molecule type" value="Genomic_DNA"/>
</dbReference>
<comment type="caution">
    <text evidence="2">The sequence shown here is derived from an EMBL/GenBank/DDBJ whole genome shotgun (WGS) entry which is preliminary data.</text>
</comment>
<dbReference type="Proteomes" id="UP000324222">
    <property type="component" value="Unassembled WGS sequence"/>
</dbReference>
<keyword evidence="3" id="KW-1185">Reference proteome</keyword>
<feature type="region of interest" description="Disordered" evidence="1">
    <location>
        <begin position="17"/>
        <end position="46"/>
    </location>
</feature>
<name>A0A5B7DAH6_PORTR</name>
<accession>A0A5B7DAH6</accession>
<reference evidence="2 3" key="1">
    <citation type="submission" date="2019-05" db="EMBL/GenBank/DDBJ databases">
        <title>Another draft genome of Portunus trituberculatus and its Hox gene families provides insights of decapod evolution.</title>
        <authorList>
            <person name="Jeong J.-H."/>
            <person name="Song I."/>
            <person name="Kim S."/>
            <person name="Choi T."/>
            <person name="Kim D."/>
            <person name="Ryu S."/>
            <person name="Kim W."/>
        </authorList>
    </citation>
    <scope>NUCLEOTIDE SEQUENCE [LARGE SCALE GENOMIC DNA]</scope>
    <source>
        <tissue evidence="2">Muscle</tissue>
    </source>
</reference>
<protein>
    <submittedName>
        <fullName evidence="2">Uncharacterized protein</fullName>
    </submittedName>
</protein>
<organism evidence="2 3">
    <name type="scientific">Portunus trituberculatus</name>
    <name type="common">Swimming crab</name>
    <name type="synonym">Neptunus trituberculatus</name>
    <dbReference type="NCBI Taxonomy" id="210409"/>
    <lineage>
        <taxon>Eukaryota</taxon>
        <taxon>Metazoa</taxon>
        <taxon>Ecdysozoa</taxon>
        <taxon>Arthropoda</taxon>
        <taxon>Crustacea</taxon>
        <taxon>Multicrustacea</taxon>
        <taxon>Malacostraca</taxon>
        <taxon>Eumalacostraca</taxon>
        <taxon>Eucarida</taxon>
        <taxon>Decapoda</taxon>
        <taxon>Pleocyemata</taxon>
        <taxon>Brachyura</taxon>
        <taxon>Eubrachyura</taxon>
        <taxon>Portunoidea</taxon>
        <taxon>Portunidae</taxon>
        <taxon>Portuninae</taxon>
        <taxon>Portunus</taxon>
    </lineage>
</organism>
<evidence type="ECO:0000313" key="2">
    <source>
        <dbReference type="EMBL" id="MPC18338.1"/>
    </source>
</evidence>
<sequence length="69" mass="7474">MAEDVIQYLSTGTTRKAQYSSPLKRGLTHTPTTQVGSALGPPADRESRHVYLRASFSQTPTDVSALPLD</sequence>